<dbReference type="Proteomes" id="UP001299235">
    <property type="component" value="Unassembled WGS sequence"/>
</dbReference>
<accession>A0ABS8ERY2</accession>
<comment type="caution">
    <text evidence="2">The sequence shown here is derived from an EMBL/GenBank/DDBJ whole genome shotgun (WGS) entry which is preliminary data.</text>
</comment>
<feature type="region of interest" description="Disordered" evidence="1">
    <location>
        <begin position="33"/>
        <end position="56"/>
    </location>
</feature>
<evidence type="ECO:0000256" key="1">
    <source>
        <dbReference type="SAM" id="MobiDB-lite"/>
    </source>
</evidence>
<protein>
    <recommendedName>
        <fullName evidence="4">Bypass of forespore C C-terminal domain-containing protein</fullName>
    </recommendedName>
</protein>
<dbReference type="RefSeq" id="WP_248834574.1">
    <property type="nucleotide sequence ID" value="NZ_JAJEQE010000002.1"/>
</dbReference>
<keyword evidence="3" id="KW-1185">Reference proteome</keyword>
<proteinExistence type="predicted"/>
<gene>
    <name evidence="2" type="ORF">LKD42_01260</name>
</gene>
<evidence type="ECO:0000313" key="2">
    <source>
        <dbReference type="EMBL" id="MCC2147890.1"/>
    </source>
</evidence>
<reference evidence="2 3" key="1">
    <citation type="submission" date="2021-10" db="EMBL/GenBank/DDBJ databases">
        <title>Anaerobic single-cell dispensing facilitates the cultivation of human gut bacteria.</title>
        <authorList>
            <person name="Afrizal A."/>
        </authorList>
    </citation>
    <scope>NUCLEOTIDE SEQUENCE [LARGE SCALE GENOMIC DNA]</scope>
    <source>
        <strain evidence="2 3">CLA-AA-H246</strain>
    </source>
</reference>
<name>A0ABS8ERY2_9FIRM</name>
<evidence type="ECO:0008006" key="4">
    <source>
        <dbReference type="Google" id="ProtNLM"/>
    </source>
</evidence>
<dbReference type="EMBL" id="JAJEQE010000002">
    <property type="protein sequence ID" value="MCC2147890.1"/>
    <property type="molecule type" value="Genomic_DNA"/>
</dbReference>
<sequence length="122" mass="13951">MKHRPIYFAAAFLLLLLICTAYNLSYHYITGNPPSAEESADHESETIRSAPANAGNPHPVYQYYLTEEQGCVSIYLDDKETLYENTSIRLSSLPDALKTEIKNGKYIRTEKELYDFLENYSS</sequence>
<organism evidence="2 3">
    <name type="scientific">Hominisplanchenecus faecis</name>
    <dbReference type="NCBI Taxonomy" id="2885351"/>
    <lineage>
        <taxon>Bacteria</taxon>
        <taxon>Bacillati</taxon>
        <taxon>Bacillota</taxon>
        <taxon>Clostridia</taxon>
        <taxon>Lachnospirales</taxon>
        <taxon>Lachnospiraceae</taxon>
        <taxon>Hominisplanchenecus</taxon>
    </lineage>
</organism>
<evidence type="ECO:0000313" key="3">
    <source>
        <dbReference type="Proteomes" id="UP001299235"/>
    </source>
</evidence>